<name>A0A8J6E4T7_9EUKA</name>
<organism evidence="1 2">
    <name type="scientific">Carpediemonas membranifera</name>
    <dbReference type="NCBI Taxonomy" id="201153"/>
    <lineage>
        <taxon>Eukaryota</taxon>
        <taxon>Metamonada</taxon>
        <taxon>Carpediemonas-like organisms</taxon>
        <taxon>Carpediemonas</taxon>
    </lineage>
</organism>
<dbReference type="AlphaFoldDB" id="A0A8J6E4T7"/>
<comment type="caution">
    <text evidence="1">The sequence shown here is derived from an EMBL/GenBank/DDBJ whole genome shotgun (WGS) entry which is preliminary data.</text>
</comment>
<sequence length="263" mass="28470">MSENRSNGRNQSEVAFLVPCVDAKNSCRSLCTPIFESAVNPPFFDTKNIIKRSKEHLSVEKQSSDPQHPPPIAVQPLLIHPAFSGSQPEFTSPTELRLASAVLTAPQRDRVSQSAVNLPQWLDCTLDSAEVAPITSPASHISTPECVQLGESQDPLKVTAKQEQPNDGPLAIQATPTRAQTIAMFSDARQPVSVRQDRVRPDQTPGLTPGTRAVYATLKRCGGTARRSFFIPEFSPIIPRVGLAPSQPSQFDAVTSSISFGAF</sequence>
<keyword evidence="2" id="KW-1185">Reference proteome</keyword>
<evidence type="ECO:0000313" key="1">
    <source>
        <dbReference type="EMBL" id="KAG9397613.1"/>
    </source>
</evidence>
<gene>
    <name evidence="1" type="ORF">J8273_0743</name>
</gene>
<protein>
    <submittedName>
        <fullName evidence="1">Uncharacterized protein</fullName>
    </submittedName>
</protein>
<proteinExistence type="predicted"/>
<reference evidence="1" key="1">
    <citation type="submission" date="2021-05" db="EMBL/GenBank/DDBJ databases">
        <title>A free-living protist that lacks canonical eukaryotic 1 DNA replication and segregation systems.</title>
        <authorList>
            <person name="Salas-Leiva D.E."/>
            <person name="Tromer E.C."/>
            <person name="Curtis B.A."/>
            <person name="Jerlstrom-Hultqvist J."/>
            <person name="Kolisko M."/>
            <person name="Yi Z."/>
            <person name="Salas-Leiva J.S."/>
            <person name="Gallot-Lavallee L."/>
            <person name="Kops G.J.P.L."/>
            <person name="Archibald J.M."/>
            <person name="Simpson A.G.B."/>
            <person name="Roger A.J."/>
        </authorList>
    </citation>
    <scope>NUCLEOTIDE SEQUENCE</scope>
    <source>
        <strain evidence="1">BICM</strain>
    </source>
</reference>
<dbReference type="EMBL" id="JAHDYR010000001">
    <property type="protein sequence ID" value="KAG9397613.1"/>
    <property type="molecule type" value="Genomic_DNA"/>
</dbReference>
<accession>A0A8J6E4T7</accession>
<dbReference type="Proteomes" id="UP000717585">
    <property type="component" value="Unassembled WGS sequence"/>
</dbReference>
<evidence type="ECO:0000313" key="2">
    <source>
        <dbReference type="Proteomes" id="UP000717585"/>
    </source>
</evidence>